<comment type="function">
    <text evidence="6">Essential component of the RMI complex, a complex that plays an important role in the processing of homologous recombination intermediates to limit DNA crossover formation in cells. Promotes TOP3A binding to double Holliday junctions (DHJ) and hence stimulates TOP3A-mediated dissolution. Required for BLM phosphorylation during mitosis. Within the BLM complex, required for BLM and TOP3A stability.</text>
</comment>
<evidence type="ECO:0000313" key="10">
    <source>
        <dbReference type="EMBL" id="KAF2905375.1"/>
    </source>
</evidence>
<dbReference type="GO" id="GO:0000712">
    <property type="term" value="P:resolution of meiotic recombination intermediates"/>
    <property type="evidence" value="ECO:0007669"/>
    <property type="project" value="TreeGrafter"/>
</dbReference>
<proteinExistence type="inferred from homology"/>
<dbReference type="GO" id="GO:0016604">
    <property type="term" value="C:nuclear body"/>
    <property type="evidence" value="ECO:0007669"/>
    <property type="project" value="TreeGrafter"/>
</dbReference>
<organism evidence="10 11">
    <name type="scientific">Ignelater luminosus</name>
    <name type="common">Cucubano</name>
    <name type="synonym">Pyrophorus luminosus</name>
    <dbReference type="NCBI Taxonomy" id="2038154"/>
    <lineage>
        <taxon>Eukaryota</taxon>
        <taxon>Metazoa</taxon>
        <taxon>Ecdysozoa</taxon>
        <taxon>Arthropoda</taxon>
        <taxon>Hexapoda</taxon>
        <taxon>Insecta</taxon>
        <taxon>Pterygota</taxon>
        <taxon>Neoptera</taxon>
        <taxon>Endopterygota</taxon>
        <taxon>Coleoptera</taxon>
        <taxon>Polyphaga</taxon>
        <taxon>Elateriformia</taxon>
        <taxon>Elateroidea</taxon>
        <taxon>Elateridae</taxon>
        <taxon>Agrypninae</taxon>
        <taxon>Pyrophorini</taxon>
        <taxon>Ignelater</taxon>
    </lineage>
</organism>
<evidence type="ECO:0000259" key="8">
    <source>
        <dbReference type="Pfam" id="PF16099"/>
    </source>
</evidence>
<dbReference type="FunFam" id="2.40.50.770:FF:000002">
    <property type="entry name" value="recQ-mediated genome instability protein 1"/>
    <property type="match status" value="1"/>
</dbReference>
<dbReference type="PANTHER" id="PTHR14790">
    <property type="entry name" value="RECQ-MEDIATED GENOME INSTABILITY PROTEIN 1 RMI1"/>
    <property type="match status" value="1"/>
</dbReference>
<dbReference type="EMBL" id="VTPC01000552">
    <property type="protein sequence ID" value="KAF2905375.1"/>
    <property type="molecule type" value="Genomic_DNA"/>
</dbReference>
<evidence type="ECO:0000256" key="1">
    <source>
        <dbReference type="ARBA" id="ARBA00004123"/>
    </source>
</evidence>
<dbReference type="SMART" id="SM01161">
    <property type="entry name" value="DUF1767"/>
    <property type="match status" value="1"/>
</dbReference>
<dbReference type="Pfam" id="PF16099">
    <property type="entry name" value="RMI1_C"/>
    <property type="match status" value="1"/>
</dbReference>
<dbReference type="Pfam" id="PF21000">
    <property type="entry name" value="RMI1_N_N"/>
    <property type="match status" value="1"/>
</dbReference>
<evidence type="ECO:0000259" key="7">
    <source>
        <dbReference type="Pfam" id="PF08585"/>
    </source>
</evidence>
<evidence type="ECO:0000256" key="2">
    <source>
        <dbReference type="ARBA" id="ARBA00006395"/>
    </source>
</evidence>
<dbReference type="AlphaFoldDB" id="A0A8K0DFK3"/>
<dbReference type="GO" id="GO:0006260">
    <property type="term" value="P:DNA replication"/>
    <property type="evidence" value="ECO:0007669"/>
    <property type="project" value="UniProtKB-KW"/>
</dbReference>
<dbReference type="InterPro" id="IPR049363">
    <property type="entry name" value="RMI1_N"/>
</dbReference>
<dbReference type="Pfam" id="PF08585">
    <property type="entry name" value="RMI1_N_C"/>
    <property type="match status" value="1"/>
</dbReference>
<dbReference type="GO" id="GO:0000724">
    <property type="term" value="P:double-strand break repair via homologous recombination"/>
    <property type="evidence" value="ECO:0007669"/>
    <property type="project" value="TreeGrafter"/>
</dbReference>
<comment type="similarity">
    <text evidence="2">Belongs to the RMI1 family.</text>
</comment>
<evidence type="ECO:0000313" key="11">
    <source>
        <dbReference type="Proteomes" id="UP000801492"/>
    </source>
</evidence>
<feature type="domain" description="RMI1 N-terminal" evidence="9">
    <location>
        <begin position="12"/>
        <end position="61"/>
    </location>
</feature>
<keyword evidence="4" id="KW-0235">DNA replication</keyword>
<evidence type="ECO:0000256" key="6">
    <source>
        <dbReference type="ARBA" id="ARBA00024977"/>
    </source>
</evidence>
<comment type="caution">
    <text evidence="10">The sequence shown here is derived from an EMBL/GenBank/DDBJ whole genome shotgun (WGS) entry which is preliminary data.</text>
</comment>
<keyword evidence="11" id="KW-1185">Reference proteome</keyword>
<comment type="subcellular location">
    <subcellularLocation>
        <location evidence="1">Nucleus</location>
    </subcellularLocation>
</comment>
<evidence type="ECO:0000256" key="5">
    <source>
        <dbReference type="ARBA" id="ARBA00023242"/>
    </source>
</evidence>
<sequence length="504" mass="57339">MDEEILSTKRFFQSQHITLSDFWLESCIQWYHEENPGLNYTRETLHLKVYQQWLLLDLRDVEIPILPANLTQQKKVMLNGIYSLQMLYIIDISRSKFYQIQKLRNSNALINAMADQEAQTLNHGKRVLQLRLTDGVQEIEAIEYKPISTLNVNLPPGTKIRITGPIIVRRGQMMLEERHINVLGGEVEELLVSNAAENILANALDLPLNLNPNIINEDSVPDSSNVLRNAPNVASNNQQLISNSNSWNMNIVDRNNISRQTSSINRKDNSSTMTSKNVSVKDKINPDFISEEDELRILEEVDMLLETERDMNIDLPGVCEDNSLNTDAVLKIDGPNSKPCDNIKNISSDTDKSIFEDMDIDAHLDIIDEQVQQTNQSTNKKQIGIGELLSNNITCGKFTIRAKFKSVTQKLTVTDDVWSLRLLITDDKNDMEVSVHSDVMSDVMGYYPAAVMALKKDILNKDENATTTVMKMLEELKVKIMHLDCDMEITYAPNQLYPTITKLK</sequence>
<evidence type="ECO:0000256" key="3">
    <source>
        <dbReference type="ARBA" id="ARBA00018987"/>
    </source>
</evidence>
<dbReference type="GO" id="GO:0031422">
    <property type="term" value="C:RecQ family helicase-topoisomerase III complex"/>
    <property type="evidence" value="ECO:0007669"/>
    <property type="project" value="TreeGrafter"/>
</dbReference>
<accession>A0A8K0DFK3</accession>
<protein>
    <recommendedName>
        <fullName evidence="3">RecQ-mediated genome instability protein 1</fullName>
    </recommendedName>
</protein>
<dbReference type="OrthoDB" id="341511at2759"/>
<dbReference type="Gene3D" id="1.10.8.1020">
    <property type="entry name" value="RecQ-mediated genome instability protein 1, N-terminal domain"/>
    <property type="match status" value="1"/>
</dbReference>
<dbReference type="Gene3D" id="2.40.50.770">
    <property type="entry name" value="RecQ-mediated genome instability protein Rmi1, C-terminal domain"/>
    <property type="match status" value="1"/>
</dbReference>
<dbReference type="InterPro" id="IPR042470">
    <property type="entry name" value="RMI1_N_C_sf"/>
</dbReference>
<dbReference type="Proteomes" id="UP000801492">
    <property type="component" value="Unassembled WGS sequence"/>
</dbReference>
<reference evidence="10" key="1">
    <citation type="submission" date="2019-08" db="EMBL/GenBank/DDBJ databases">
        <title>The genome of the North American firefly Photinus pyralis.</title>
        <authorList>
            <consortium name="Photinus pyralis genome working group"/>
            <person name="Fallon T.R."/>
            <person name="Sander Lower S.E."/>
            <person name="Weng J.-K."/>
        </authorList>
    </citation>
    <scope>NUCLEOTIDE SEQUENCE</scope>
    <source>
        <strain evidence="10">TRF0915ILg1</strain>
        <tissue evidence="10">Whole body</tissue>
    </source>
</reference>
<dbReference type="GO" id="GO:0000166">
    <property type="term" value="F:nucleotide binding"/>
    <property type="evidence" value="ECO:0007669"/>
    <property type="project" value="InterPro"/>
</dbReference>
<feature type="domain" description="RecQ-mediated genome instability protein 1 C-terminal OB-fold" evidence="8">
    <location>
        <begin position="397"/>
        <end position="503"/>
    </location>
</feature>
<evidence type="ECO:0000259" key="9">
    <source>
        <dbReference type="Pfam" id="PF21000"/>
    </source>
</evidence>
<gene>
    <name evidence="10" type="ORF">ILUMI_00793</name>
</gene>
<name>A0A8K0DFK3_IGNLU</name>
<dbReference type="PANTHER" id="PTHR14790:SF15">
    <property type="entry name" value="RECQ-MEDIATED GENOME INSTABILITY PROTEIN 1"/>
    <property type="match status" value="1"/>
</dbReference>
<dbReference type="InterPro" id="IPR044881">
    <property type="entry name" value="RMI1_N_N_sf"/>
</dbReference>
<dbReference type="InterPro" id="IPR013894">
    <property type="entry name" value="RMI1_OB"/>
</dbReference>
<feature type="domain" description="RecQ mediated genome instability protein 1 OB-fold" evidence="7">
    <location>
        <begin position="66"/>
        <end position="196"/>
    </location>
</feature>
<keyword evidence="5" id="KW-0539">Nucleus</keyword>
<evidence type="ECO:0000256" key="4">
    <source>
        <dbReference type="ARBA" id="ARBA00022705"/>
    </source>
</evidence>
<dbReference type="InterPro" id="IPR032199">
    <property type="entry name" value="RMI1_C"/>
</dbReference>